<dbReference type="OrthoDB" id="408152at2759"/>
<accession>N1PBW9</accession>
<evidence type="ECO:0000313" key="2">
    <source>
        <dbReference type="Proteomes" id="UP000016933"/>
    </source>
</evidence>
<protein>
    <recommendedName>
        <fullName evidence="3">Sulfotransferase family protein</fullName>
    </recommendedName>
</protein>
<dbReference type="Proteomes" id="UP000016933">
    <property type="component" value="Unassembled WGS sequence"/>
</dbReference>
<dbReference type="PANTHER" id="PTHR36978:SF4">
    <property type="entry name" value="P-LOOP CONTAINING NUCLEOSIDE TRIPHOSPHATE HYDROLASE PROTEIN"/>
    <property type="match status" value="1"/>
</dbReference>
<dbReference type="Pfam" id="PF17784">
    <property type="entry name" value="Sulfotransfer_4"/>
    <property type="match status" value="1"/>
</dbReference>
<dbReference type="SUPFAM" id="SSF52540">
    <property type="entry name" value="P-loop containing nucleoside triphosphate hydrolases"/>
    <property type="match status" value="1"/>
</dbReference>
<reference evidence="1 2" key="2">
    <citation type="journal article" date="2012" name="PLoS Pathog.">
        <title>Diverse lifestyles and strategies of plant pathogenesis encoded in the genomes of eighteen Dothideomycetes fungi.</title>
        <authorList>
            <person name="Ohm R.A."/>
            <person name="Feau N."/>
            <person name="Henrissat B."/>
            <person name="Schoch C.L."/>
            <person name="Horwitz B.A."/>
            <person name="Barry K.W."/>
            <person name="Condon B.J."/>
            <person name="Copeland A.C."/>
            <person name="Dhillon B."/>
            <person name="Glaser F."/>
            <person name="Hesse C.N."/>
            <person name="Kosti I."/>
            <person name="LaButti K."/>
            <person name="Lindquist E.A."/>
            <person name="Lucas S."/>
            <person name="Salamov A.A."/>
            <person name="Bradshaw R.E."/>
            <person name="Ciuffetti L."/>
            <person name="Hamelin R.C."/>
            <person name="Kema G.H.J."/>
            <person name="Lawrence C."/>
            <person name="Scott J.A."/>
            <person name="Spatafora J.W."/>
            <person name="Turgeon B.G."/>
            <person name="de Wit P.J.G.M."/>
            <person name="Zhong S."/>
            <person name="Goodwin S.B."/>
            <person name="Grigoriev I.V."/>
        </authorList>
    </citation>
    <scope>NUCLEOTIDE SEQUENCE [LARGE SCALE GENOMIC DNA]</scope>
    <source>
        <strain evidence="2">NZE10 / CBS 128990</strain>
    </source>
</reference>
<dbReference type="InterPro" id="IPR040632">
    <property type="entry name" value="Sulfotransfer_4"/>
</dbReference>
<evidence type="ECO:0000313" key="1">
    <source>
        <dbReference type="EMBL" id="EME38218.1"/>
    </source>
</evidence>
<sequence>MKRQGKTDALWTTSEQWDRLLGRYAAIVDSPSHVFVAELAQAYPDAKVVLTVRDTPEIWLESFTKTIFEEGKRMQMRPNASCTGTQRNLTKRPAIRRAISETEGGFYPEPQAWWYTDHIDYVREIIPPERLLLFNLKDG</sequence>
<dbReference type="PANTHER" id="PTHR36978">
    <property type="entry name" value="P-LOOP CONTAINING NUCLEOTIDE TRIPHOSPHATE HYDROLASE"/>
    <property type="match status" value="1"/>
</dbReference>
<dbReference type="HOGENOM" id="CLU_1845036_0_0_1"/>
<gene>
    <name evidence="1" type="ORF">DOTSEDRAFT_57371</name>
</gene>
<organism evidence="1 2">
    <name type="scientific">Dothistroma septosporum (strain NZE10 / CBS 128990)</name>
    <name type="common">Red band needle blight fungus</name>
    <name type="synonym">Mycosphaerella pini</name>
    <dbReference type="NCBI Taxonomy" id="675120"/>
    <lineage>
        <taxon>Eukaryota</taxon>
        <taxon>Fungi</taxon>
        <taxon>Dikarya</taxon>
        <taxon>Ascomycota</taxon>
        <taxon>Pezizomycotina</taxon>
        <taxon>Dothideomycetes</taxon>
        <taxon>Dothideomycetidae</taxon>
        <taxon>Mycosphaerellales</taxon>
        <taxon>Mycosphaerellaceae</taxon>
        <taxon>Dothistroma</taxon>
    </lineage>
</organism>
<name>N1PBW9_DOTSN</name>
<proteinExistence type="predicted"/>
<dbReference type="Gene3D" id="3.40.50.300">
    <property type="entry name" value="P-loop containing nucleotide triphosphate hydrolases"/>
    <property type="match status" value="1"/>
</dbReference>
<dbReference type="InterPro" id="IPR027417">
    <property type="entry name" value="P-loop_NTPase"/>
</dbReference>
<dbReference type="STRING" id="675120.N1PBW9"/>
<dbReference type="EMBL" id="KB446547">
    <property type="protein sequence ID" value="EME38218.1"/>
    <property type="molecule type" value="Genomic_DNA"/>
</dbReference>
<evidence type="ECO:0008006" key="3">
    <source>
        <dbReference type="Google" id="ProtNLM"/>
    </source>
</evidence>
<keyword evidence="2" id="KW-1185">Reference proteome</keyword>
<dbReference type="AlphaFoldDB" id="N1PBW9"/>
<reference evidence="2" key="1">
    <citation type="journal article" date="2012" name="PLoS Genet.">
        <title>The genomes of the fungal plant pathogens Cladosporium fulvum and Dothistroma septosporum reveal adaptation to different hosts and lifestyles but also signatures of common ancestry.</title>
        <authorList>
            <person name="de Wit P.J.G.M."/>
            <person name="van der Burgt A."/>
            <person name="Oekmen B."/>
            <person name="Stergiopoulos I."/>
            <person name="Abd-Elsalam K.A."/>
            <person name="Aerts A.L."/>
            <person name="Bahkali A.H."/>
            <person name="Beenen H.G."/>
            <person name="Chettri P."/>
            <person name="Cox M.P."/>
            <person name="Datema E."/>
            <person name="de Vries R.P."/>
            <person name="Dhillon B."/>
            <person name="Ganley A.R."/>
            <person name="Griffiths S.A."/>
            <person name="Guo Y."/>
            <person name="Hamelin R.C."/>
            <person name="Henrissat B."/>
            <person name="Kabir M.S."/>
            <person name="Jashni M.K."/>
            <person name="Kema G."/>
            <person name="Klaubauf S."/>
            <person name="Lapidus A."/>
            <person name="Levasseur A."/>
            <person name="Lindquist E."/>
            <person name="Mehrabi R."/>
            <person name="Ohm R.A."/>
            <person name="Owen T.J."/>
            <person name="Salamov A."/>
            <person name="Schwelm A."/>
            <person name="Schijlen E."/>
            <person name="Sun H."/>
            <person name="van den Burg H.A."/>
            <person name="van Ham R.C.H.J."/>
            <person name="Zhang S."/>
            <person name="Goodwin S.B."/>
            <person name="Grigoriev I.V."/>
            <person name="Collemare J."/>
            <person name="Bradshaw R.E."/>
        </authorList>
    </citation>
    <scope>NUCLEOTIDE SEQUENCE [LARGE SCALE GENOMIC DNA]</scope>
    <source>
        <strain evidence="2">NZE10 / CBS 128990</strain>
    </source>
</reference>